<dbReference type="Proteomes" id="UP001209570">
    <property type="component" value="Unassembled WGS sequence"/>
</dbReference>
<accession>A0AAD5QB00</accession>
<evidence type="ECO:0000313" key="7">
    <source>
        <dbReference type="EMBL" id="KAJ0405180.1"/>
    </source>
</evidence>
<feature type="transmembrane region" description="Helical" evidence="5">
    <location>
        <begin position="255"/>
        <end position="276"/>
    </location>
</feature>
<feature type="transmembrane region" description="Helical" evidence="5">
    <location>
        <begin position="216"/>
        <end position="235"/>
    </location>
</feature>
<feature type="transmembrane region" description="Helical" evidence="5">
    <location>
        <begin position="103"/>
        <end position="122"/>
    </location>
</feature>
<proteinExistence type="predicted"/>
<dbReference type="PANTHER" id="PTHR28165:SF1">
    <property type="entry name" value="NON-CLASSICAL EXPORT PROTEIN 2-RELATED"/>
    <property type="match status" value="1"/>
</dbReference>
<dbReference type="GO" id="GO:0016020">
    <property type="term" value="C:membrane"/>
    <property type="evidence" value="ECO:0007669"/>
    <property type="project" value="UniProtKB-SubCell"/>
</dbReference>
<feature type="domain" description="MARVEL" evidence="6">
    <location>
        <begin position="12"/>
        <end position="158"/>
    </location>
</feature>
<evidence type="ECO:0000256" key="3">
    <source>
        <dbReference type="ARBA" id="ARBA00022989"/>
    </source>
</evidence>
<dbReference type="AlphaFoldDB" id="A0AAD5QB00"/>
<keyword evidence="3 5" id="KW-1133">Transmembrane helix</keyword>
<feature type="transmembrane region" description="Helical" evidence="5">
    <location>
        <begin position="63"/>
        <end position="82"/>
    </location>
</feature>
<name>A0AAD5QB00_PYTIN</name>
<dbReference type="InterPro" id="IPR052649">
    <property type="entry name" value="NCE102-like"/>
</dbReference>
<evidence type="ECO:0000256" key="2">
    <source>
        <dbReference type="ARBA" id="ARBA00022692"/>
    </source>
</evidence>
<comment type="caution">
    <text evidence="7">The sequence shown here is derived from an EMBL/GenBank/DDBJ whole genome shotgun (WGS) entry which is preliminary data.</text>
</comment>
<reference evidence="7" key="1">
    <citation type="submission" date="2021-12" db="EMBL/GenBank/DDBJ databases">
        <title>Prjna785345.</title>
        <authorList>
            <person name="Rujirawat T."/>
            <person name="Krajaejun T."/>
        </authorList>
    </citation>
    <scope>NUCLEOTIDE SEQUENCE</scope>
    <source>
        <strain evidence="7">Pi057C3</strain>
    </source>
</reference>
<feature type="transmembrane region" description="Helical" evidence="5">
    <location>
        <begin position="142"/>
        <end position="162"/>
    </location>
</feature>
<keyword evidence="8" id="KW-1185">Reference proteome</keyword>
<dbReference type="PANTHER" id="PTHR28165">
    <property type="entry name" value="NON-CLASSICAL EXPORT PROTEIN 2-RELATED"/>
    <property type="match status" value="1"/>
</dbReference>
<sequence>MRFPRQYDGAVSLLLRVAQLVCTAMAMVLLAASFRQVSSAGVLASSGERVVVAVYYGGPTPTFALLVAYSAVVYTFAWIALTQMTSSVAASSVPRDPMVIIDAVFTVFLLSSGCALAASDFIQQCDVFSELDAVSCGALKAAVAFTFLAFVAFLGSTAWGMWLRLGDTKKTPGGFVVTDERGQLSGEEVVDMMAESVTHLESEDSRYMSASPPYQLMIDGVFSIFTLSAGIALAAGDYVHHCDVFQRGEELVNCAIIKSATAFQFLAGFAFLASFVMTWRSSPASTAVDATDSHPFAASVTPRAENLPAAAQPTATKDVIGASAA</sequence>
<gene>
    <name evidence="7" type="ORF">P43SY_001385</name>
</gene>
<evidence type="ECO:0000313" key="8">
    <source>
        <dbReference type="Proteomes" id="UP001209570"/>
    </source>
</evidence>
<dbReference type="EMBL" id="JAKCXM010000049">
    <property type="protein sequence ID" value="KAJ0405180.1"/>
    <property type="molecule type" value="Genomic_DNA"/>
</dbReference>
<dbReference type="Pfam" id="PF01284">
    <property type="entry name" value="MARVEL"/>
    <property type="match status" value="1"/>
</dbReference>
<keyword evidence="2 5" id="KW-0812">Transmembrane</keyword>
<organism evidence="7 8">
    <name type="scientific">Pythium insidiosum</name>
    <name type="common">Pythiosis disease agent</name>
    <dbReference type="NCBI Taxonomy" id="114742"/>
    <lineage>
        <taxon>Eukaryota</taxon>
        <taxon>Sar</taxon>
        <taxon>Stramenopiles</taxon>
        <taxon>Oomycota</taxon>
        <taxon>Peronosporomycetes</taxon>
        <taxon>Pythiales</taxon>
        <taxon>Pythiaceae</taxon>
        <taxon>Pythium</taxon>
    </lineage>
</organism>
<evidence type="ECO:0000256" key="5">
    <source>
        <dbReference type="SAM" id="Phobius"/>
    </source>
</evidence>
<evidence type="ECO:0000256" key="1">
    <source>
        <dbReference type="ARBA" id="ARBA00004141"/>
    </source>
</evidence>
<keyword evidence="4 5" id="KW-0472">Membrane</keyword>
<evidence type="ECO:0000256" key="4">
    <source>
        <dbReference type="ARBA" id="ARBA00023136"/>
    </source>
</evidence>
<evidence type="ECO:0000259" key="6">
    <source>
        <dbReference type="Pfam" id="PF01284"/>
    </source>
</evidence>
<protein>
    <recommendedName>
        <fullName evidence="6">MARVEL domain-containing protein</fullName>
    </recommendedName>
</protein>
<comment type="subcellular location">
    <subcellularLocation>
        <location evidence="1">Membrane</location>
        <topology evidence="1">Multi-pass membrane protein</topology>
    </subcellularLocation>
</comment>
<dbReference type="InterPro" id="IPR008253">
    <property type="entry name" value="Marvel"/>
</dbReference>